<dbReference type="SUPFAM" id="SSF56112">
    <property type="entry name" value="Protein kinase-like (PK-like)"/>
    <property type="match status" value="1"/>
</dbReference>
<evidence type="ECO:0000313" key="3">
    <source>
        <dbReference type="Proteomes" id="UP000706039"/>
    </source>
</evidence>
<dbReference type="Pfam" id="PF01636">
    <property type="entry name" value="APH"/>
    <property type="match status" value="1"/>
</dbReference>
<keyword evidence="3" id="KW-1185">Reference proteome</keyword>
<comment type="caution">
    <text evidence="2">The sequence shown here is derived from an EMBL/GenBank/DDBJ whole genome shotgun (WGS) entry which is preliminary data.</text>
</comment>
<dbReference type="PANTHER" id="PTHR21310">
    <property type="entry name" value="AMINOGLYCOSIDE PHOSPHOTRANSFERASE-RELATED-RELATED"/>
    <property type="match status" value="1"/>
</dbReference>
<dbReference type="RefSeq" id="WP_222991511.1">
    <property type="nucleotide sequence ID" value="NZ_JAINVV010000009.1"/>
</dbReference>
<dbReference type="Gene3D" id="3.30.200.20">
    <property type="entry name" value="Phosphorylase Kinase, domain 1"/>
    <property type="match status" value="1"/>
</dbReference>
<dbReference type="InterPro" id="IPR002575">
    <property type="entry name" value="Aminoglycoside_PTrfase"/>
</dbReference>
<dbReference type="InterPro" id="IPR051678">
    <property type="entry name" value="AGP_Transferase"/>
</dbReference>
<gene>
    <name evidence="2" type="ORF">K7G82_18990</name>
</gene>
<protein>
    <submittedName>
        <fullName evidence="2">Phosphotransferase family protein</fullName>
    </submittedName>
</protein>
<dbReference type="Proteomes" id="UP000706039">
    <property type="component" value="Unassembled WGS sequence"/>
</dbReference>
<evidence type="ECO:0000313" key="2">
    <source>
        <dbReference type="EMBL" id="MBY8824399.1"/>
    </source>
</evidence>
<proteinExistence type="predicted"/>
<accession>A0ABS7PWN9</accession>
<dbReference type="InterPro" id="IPR011009">
    <property type="entry name" value="Kinase-like_dom_sf"/>
</dbReference>
<dbReference type="Gene3D" id="3.90.1200.10">
    <property type="match status" value="1"/>
</dbReference>
<name>A0ABS7PWN9_9SPHN</name>
<dbReference type="CDD" id="cd05154">
    <property type="entry name" value="ACAD10_11_N-like"/>
    <property type="match status" value="1"/>
</dbReference>
<sequence length="337" mass="35563">MIEPEGRDDAASLAAALERAFARQHGAVPRLSPLTRLSGGASKENWAFSATSDGVERALVLRAAPAESRFESAGVISLPAEASLLRLARANGVPVPEVVCELADADRPGYAMQHVAGQSVGTRILKDEGLAGARAGMARQCGEILARIHAIPLDGSPALDVLMPADAVAALAEGYRATGQQRPVFELALCWLADRLPDCGAPALVHGDFRNGNLIVGPDGIRAVLDWETAHIGCAAEDLGWLCVPSWRFQRPDLPVGGFGTRQALLAGYHAAGGRPTSMDDLRFWQMFGSLRWGVMCAGVGARFAAGVRSVEGGMIARRASETEYDLLALMKESGDA</sequence>
<dbReference type="EMBL" id="JAINVV010000009">
    <property type="protein sequence ID" value="MBY8824399.1"/>
    <property type="molecule type" value="Genomic_DNA"/>
</dbReference>
<evidence type="ECO:0000259" key="1">
    <source>
        <dbReference type="Pfam" id="PF01636"/>
    </source>
</evidence>
<reference evidence="2 3" key="1">
    <citation type="submission" date="2021-08" db="EMBL/GenBank/DDBJ databases">
        <authorList>
            <person name="Tuo L."/>
        </authorList>
    </citation>
    <scope>NUCLEOTIDE SEQUENCE [LARGE SCALE GENOMIC DNA]</scope>
    <source>
        <strain evidence="2 3">JCM 31229</strain>
    </source>
</reference>
<feature type="domain" description="Aminoglycoside phosphotransferase" evidence="1">
    <location>
        <begin position="34"/>
        <end position="271"/>
    </location>
</feature>
<dbReference type="PANTHER" id="PTHR21310:SF57">
    <property type="entry name" value="BLR2944 PROTEIN"/>
    <property type="match status" value="1"/>
</dbReference>
<dbReference type="InterPro" id="IPR041726">
    <property type="entry name" value="ACAD10_11_N"/>
</dbReference>
<organism evidence="2 3">
    <name type="scientific">Sphingomonas colocasiae</name>
    <dbReference type="NCBI Taxonomy" id="1848973"/>
    <lineage>
        <taxon>Bacteria</taxon>
        <taxon>Pseudomonadati</taxon>
        <taxon>Pseudomonadota</taxon>
        <taxon>Alphaproteobacteria</taxon>
        <taxon>Sphingomonadales</taxon>
        <taxon>Sphingomonadaceae</taxon>
        <taxon>Sphingomonas</taxon>
    </lineage>
</organism>